<keyword evidence="2" id="KW-1185">Reference proteome</keyword>
<dbReference type="Proteomes" id="UP000002615">
    <property type="component" value="Segment"/>
</dbReference>
<dbReference type="EMBL" id="FN422398">
    <property type="protein sequence ID" value="CAZ66229.1"/>
    <property type="molecule type" value="Genomic_DNA"/>
</dbReference>
<protein>
    <submittedName>
        <fullName evidence="1">Uncharacterized protein</fullName>
    </submittedName>
</protein>
<dbReference type="RefSeq" id="YP_003358370.1">
    <property type="nucleotide sequence ID" value="NC_013691.1"/>
</dbReference>
<name>C8ZKI7_9CAUD</name>
<sequence>MYRMFHIIKMYKENHTDESNRLYRIFMHDLDNKVPGMARYEVVDYIYSLDVTTT</sequence>
<accession>C8ZKI7</accession>
<organism evidence="1 2">
    <name type="scientific">Pseudomonas phage LUZ7</name>
    <dbReference type="NCBI Taxonomy" id="655097"/>
    <lineage>
        <taxon>Viruses</taxon>
        <taxon>Duplodnaviria</taxon>
        <taxon>Heunggongvirae</taxon>
        <taxon>Uroviricota</taxon>
        <taxon>Caudoviricetes</taxon>
        <taxon>Schitoviridae</taxon>
        <taxon>Migulavirinae</taxon>
        <taxon>Luzseptimavirus</taxon>
        <taxon>Luzseptimavirus LUZ7</taxon>
    </lineage>
</organism>
<evidence type="ECO:0000313" key="2">
    <source>
        <dbReference type="Proteomes" id="UP000002615"/>
    </source>
</evidence>
<dbReference type="OrthoDB" id="41399at10239"/>
<dbReference type="GeneID" id="8684440"/>
<evidence type="ECO:0000313" key="1">
    <source>
        <dbReference type="EMBL" id="CAZ66229.1"/>
    </source>
</evidence>
<proteinExistence type="predicted"/>
<dbReference type="KEGG" id="vg:8684440"/>
<reference evidence="2" key="1">
    <citation type="journal article" date="2010" name="Virology">
        <title>Molecular and physiological analysis of three Pseudomonas aeruginosa phages belonging to the "N4-like viruses".</title>
        <authorList>
            <person name="Ceyssens P.J."/>
            <person name="Brabban A."/>
            <person name="Rogge L."/>
            <person name="Lewis M.S."/>
            <person name="Pickard D."/>
            <person name="Goulding D."/>
            <person name="Dougan G."/>
            <person name="Nob en J.P."/>
            <person name="Kropinski A."/>
            <person name="Kutter E."/>
            <person name="Lavigne R."/>
        </authorList>
    </citation>
    <scope>NUCLEOTIDE SEQUENCE [LARGE SCALE GENOMIC DNA]</scope>
</reference>